<evidence type="ECO:0000256" key="4">
    <source>
        <dbReference type="ARBA" id="ARBA00022679"/>
    </source>
</evidence>
<dbReference type="InterPro" id="IPR035584">
    <property type="entry name" value="PurF_N"/>
</dbReference>
<comment type="pathway">
    <text evidence="1 7 8">Purine metabolism; IMP biosynthesis via de novo pathway; N(1)-(5-phospho-D-ribosyl)glycinamide from 5-phospho-alpha-D-ribose 1-diphosphate: step 1/2.</text>
</comment>
<dbReference type="PANTHER" id="PTHR11907">
    <property type="entry name" value="AMIDOPHOSPHORIBOSYLTRANSFERASE"/>
    <property type="match status" value="1"/>
</dbReference>
<evidence type="ECO:0000256" key="5">
    <source>
        <dbReference type="ARBA" id="ARBA00022755"/>
    </source>
</evidence>
<comment type="similarity">
    <text evidence="2 7 8">In the C-terminal section; belongs to the purine/pyrimidine phosphoribosyltransferase family.</text>
</comment>
<dbReference type="CDD" id="cd06223">
    <property type="entry name" value="PRTases_typeI"/>
    <property type="match status" value="1"/>
</dbReference>
<dbReference type="InterPro" id="IPR000836">
    <property type="entry name" value="PRTase_dom"/>
</dbReference>
<keyword evidence="3 7" id="KW-0328">Glycosyltransferase</keyword>
<evidence type="ECO:0000256" key="6">
    <source>
        <dbReference type="ARBA" id="ARBA00022962"/>
    </source>
</evidence>
<dbReference type="GO" id="GO:0006189">
    <property type="term" value="P:'de novo' IMP biosynthetic process"/>
    <property type="evidence" value="ECO:0007669"/>
    <property type="project" value="UniProtKB-UniRule"/>
</dbReference>
<keyword evidence="7 10" id="KW-0479">Metal-binding</keyword>
<keyword evidence="7 11" id="KW-0408">Iron</keyword>
<dbReference type="AlphaFoldDB" id="A0A2H0LZG0"/>
<dbReference type="InterPro" id="IPR017932">
    <property type="entry name" value="GATase_2_dom"/>
</dbReference>
<dbReference type="SUPFAM" id="SSF56235">
    <property type="entry name" value="N-terminal nucleophile aminohydrolases (Ntn hydrolases)"/>
    <property type="match status" value="1"/>
</dbReference>
<keyword evidence="5 7" id="KW-0658">Purine biosynthesis</keyword>
<keyword evidence="4 7" id="KW-0808">Transferase</keyword>
<evidence type="ECO:0000256" key="10">
    <source>
        <dbReference type="PIRSR" id="PIRSR000485-2"/>
    </source>
</evidence>
<evidence type="ECO:0000259" key="12">
    <source>
        <dbReference type="PROSITE" id="PS51278"/>
    </source>
</evidence>
<feature type="binding site" evidence="7 11">
    <location>
        <position position="460"/>
    </location>
    <ligand>
        <name>[4Fe-4S] cluster</name>
        <dbReference type="ChEBI" id="CHEBI:49883"/>
    </ligand>
</feature>
<gene>
    <name evidence="7" type="primary">purF</name>
    <name evidence="13" type="ORF">COV72_01030</name>
</gene>
<dbReference type="InterPro" id="IPR029055">
    <property type="entry name" value="Ntn_hydrolases_N"/>
</dbReference>
<keyword evidence="7" id="KW-0004">4Fe-4S</keyword>
<evidence type="ECO:0000256" key="1">
    <source>
        <dbReference type="ARBA" id="ARBA00005209"/>
    </source>
</evidence>
<organism evidence="13 14">
    <name type="scientific">Candidatus Ghiorseimicrobium undicola</name>
    <dbReference type="NCBI Taxonomy" id="1974746"/>
    <lineage>
        <taxon>Bacteria</taxon>
        <taxon>Pseudomonadati</taxon>
        <taxon>Candidatus Omnitrophota</taxon>
        <taxon>Candidatus Ghiorseimicrobium</taxon>
    </lineage>
</organism>
<protein>
    <recommendedName>
        <fullName evidence="7">Amidophosphoribosyltransferase</fullName>
        <shortName evidence="7">ATase</shortName>
        <ecNumber evidence="7">2.4.2.14</ecNumber>
    </recommendedName>
    <alternativeName>
        <fullName evidence="7">Glutamine phosphoribosylpyrophosphate amidotransferase</fullName>
        <shortName evidence="7">GPATase</shortName>
    </alternativeName>
</protein>
<feature type="binding site" evidence="7 10">
    <location>
        <position position="369"/>
    </location>
    <ligand>
        <name>Mg(2+)</name>
        <dbReference type="ChEBI" id="CHEBI:18420"/>
    </ligand>
</feature>
<evidence type="ECO:0000313" key="13">
    <source>
        <dbReference type="EMBL" id="PIQ89778.1"/>
    </source>
</evidence>
<dbReference type="PROSITE" id="PS51278">
    <property type="entry name" value="GATASE_TYPE_2"/>
    <property type="match status" value="1"/>
</dbReference>
<evidence type="ECO:0000313" key="14">
    <source>
        <dbReference type="Proteomes" id="UP000229641"/>
    </source>
</evidence>
<name>A0A2H0LZG0_9BACT</name>
<dbReference type="UniPathway" id="UPA00074">
    <property type="reaction ID" value="UER00124"/>
</dbReference>
<keyword evidence="7 10" id="KW-0460">Magnesium</keyword>
<dbReference type="PIRSF" id="PIRSF000485">
    <property type="entry name" value="Amd_phspho_trans"/>
    <property type="match status" value="1"/>
</dbReference>
<sequence length="485" mass="54240">MPRKIYSFKNGLGPFLNFDKPKECCGLFGIYDNYEAPWLTYLGLYSLQHRGEEACGIAVSDGRRLSILKGTGLVSEVFNEENIKKLSGFLSIGHLRYSTTGSSVLKNAQPLVVDYLRGSLAIGHNGNLINSIELRRKLENSGSTFQTTTDSEIVVQLMARSRHPDVIKRLIYALNKVKGAYSLLLMTKDKVIGARDPMGFRPLVLGRINKSFCLASETCALDLIGAKLVREIEPGEIVVIDKKGVKSFRFSPKQKKHAFCIFEHVYFSRPDSVVFGQTVYSVRKKLGAELAKEHYVDADLVIPVPDSGTSAAIGFSQASNIPMEMGIIRNHYIGRTFIQPSQHIRDLGVRVKFNLLRDIIKGKRVIIVDDSIVRGTTSRKRVKAFRALGAKEVHLRISCPPHKFPCHYGIDFHDQKELIAVRLSHERIKKYLNVESLGYLSLEGMLKSVNSSSCDYCTACWTGNYPLKWKGKIGKSSLEKKCCGV</sequence>
<dbReference type="InterPro" id="IPR029057">
    <property type="entry name" value="PRTase-like"/>
</dbReference>
<feature type="binding site" evidence="7 11">
    <location>
        <position position="457"/>
    </location>
    <ligand>
        <name>[4Fe-4S] cluster</name>
        <dbReference type="ChEBI" id="CHEBI:49883"/>
    </ligand>
</feature>
<dbReference type="GO" id="GO:0004044">
    <property type="term" value="F:amidophosphoribosyltransferase activity"/>
    <property type="evidence" value="ECO:0007669"/>
    <property type="project" value="UniProtKB-UniRule"/>
</dbReference>
<comment type="caution">
    <text evidence="13">The sequence shown here is derived from an EMBL/GenBank/DDBJ whole genome shotgun (WGS) entry which is preliminary data.</text>
</comment>
<keyword evidence="6 7" id="KW-0315">Glutamine amidotransferase</keyword>
<dbReference type="SUPFAM" id="SSF53271">
    <property type="entry name" value="PRTase-like"/>
    <property type="match status" value="1"/>
</dbReference>
<feature type="binding site" evidence="7 10">
    <location>
        <position position="307"/>
    </location>
    <ligand>
        <name>Mg(2+)</name>
        <dbReference type="ChEBI" id="CHEBI:18420"/>
    </ligand>
</feature>
<keyword evidence="7 11" id="KW-0411">Iron-sulfur</keyword>
<dbReference type="Proteomes" id="UP000229641">
    <property type="component" value="Unassembled WGS sequence"/>
</dbReference>
<evidence type="ECO:0000256" key="8">
    <source>
        <dbReference type="PIRNR" id="PIRNR000485"/>
    </source>
</evidence>
<dbReference type="Gene3D" id="3.60.20.10">
    <property type="entry name" value="Glutamine Phosphoribosylpyrophosphate, subunit 1, domain 1"/>
    <property type="match status" value="1"/>
</dbReference>
<dbReference type="EMBL" id="PCWA01000015">
    <property type="protein sequence ID" value="PIQ89778.1"/>
    <property type="molecule type" value="Genomic_DNA"/>
</dbReference>
<comment type="cofactor">
    <cofactor evidence="7 11">
        <name>[4Fe-4S] cluster</name>
        <dbReference type="ChEBI" id="CHEBI:49883"/>
    </cofactor>
    <text evidence="7 11">Binds 1 [4Fe-4S] cluster per subunit.</text>
</comment>
<feature type="binding site" evidence="7 10">
    <location>
        <position position="370"/>
    </location>
    <ligand>
        <name>Mg(2+)</name>
        <dbReference type="ChEBI" id="CHEBI:18420"/>
    </ligand>
</feature>
<feature type="binding site" evidence="7 11">
    <location>
        <position position="260"/>
    </location>
    <ligand>
        <name>[4Fe-4S] cluster</name>
        <dbReference type="ChEBI" id="CHEBI:49883"/>
    </ligand>
</feature>
<dbReference type="GO" id="GO:0009113">
    <property type="term" value="P:purine nucleobase biosynthetic process"/>
    <property type="evidence" value="ECO:0007669"/>
    <property type="project" value="UniProtKB-UniRule"/>
</dbReference>
<evidence type="ECO:0000256" key="9">
    <source>
        <dbReference type="PIRSR" id="PIRSR000485-1"/>
    </source>
</evidence>
<dbReference type="CDD" id="cd00715">
    <property type="entry name" value="GPATase_N"/>
    <property type="match status" value="1"/>
</dbReference>
<evidence type="ECO:0000256" key="2">
    <source>
        <dbReference type="ARBA" id="ARBA00010138"/>
    </source>
</evidence>
<dbReference type="GO" id="GO:0051539">
    <property type="term" value="F:4 iron, 4 sulfur cluster binding"/>
    <property type="evidence" value="ECO:0007669"/>
    <property type="project" value="UniProtKB-KW"/>
</dbReference>
<evidence type="ECO:0000256" key="3">
    <source>
        <dbReference type="ARBA" id="ARBA00022676"/>
    </source>
</evidence>
<dbReference type="EC" id="2.4.2.14" evidence="7"/>
<dbReference type="Gene3D" id="3.40.50.2020">
    <property type="match status" value="1"/>
</dbReference>
<feature type="active site" description="Nucleophile" evidence="7 9">
    <location>
        <position position="25"/>
    </location>
</feature>
<dbReference type="InterPro" id="IPR005854">
    <property type="entry name" value="PurF"/>
</dbReference>
<dbReference type="GO" id="GO:0000287">
    <property type="term" value="F:magnesium ion binding"/>
    <property type="evidence" value="ECO:0007669"/>
    <property type="project" value="UniProtKB-UniRule"/>
</dbReference>
<accession>A0A2H0LZG0</accession>
<evidence type="ECO:0000256" key="11">
    <source>
        <dbReference type="PIRSR" id="PIRSR000485-3"/>
    </source>
</evidence>
<comment type="cofactor">
    <cofactor evidence="7 10">
        <name>Mg(2+)</name>
        <dbReference type="ChEBI" id="CHEBI:18420"/>
    </cofactor>
    <text evidence="7 10">Binds 1 Mg(2+) ion per subunit.</text>
</comment>
<feature type="domain" description="Glutamine amidotransferase type-2" evidence="12">
    <location>
        <begin position="25"/>
        <end position="243"/>
    </location>
</feature>
<proteinExistence type="inferred from homology"/>
<comment type="catalytic activity">
    <reaction evidence="7 8">
        <text>5-phospho-beta-D-ribosylamine + L-glutamate + diphosphate = 5-phospho-alpha-D-ribose 1-diphosphate + L-glutamine + H2O</text>
        <dbReference type="Rhea" id="RHEA:14905"/>
        <dbReference type="ChEBI" id="CHEBI:15377"/>
        <dbReference type="ChEBI" id="CHEBI:29985"/>
        <dbReference type="ChEBI" id="CHEBI:33019"/>
        <dbReference type="ChEBI" id="CHEBI:58017"/>
        <dbReference type="ChEBI" id="CHEBI:58359"/>
        <dbReference type="ChEBI" id="CHEBI:58681"/>
        <dbReference type="EC" id="2.4.2.14"/>
    </reaction>
</comment>
<comment type="function">
    <text evidence="7">Catalyzes the formation of phosphoribosylamine from phosphoribosylpyrophosphate (PRPP) and glutamine.</text>
</comment>
<dbReference type="Pfam" id="PF13537">
    <property type="entry name" value="GATase_7"/>
    <property type="match status" value="1"/>
</dbReference>
<evidence type="ECO:0000256" key="7">
    <source>
        <dbReference type="HAMAP-Rule" id="MF_01931"/>
    </source>
</evidence>
<feature type="binding site" evidence="7 11">
    <location>
        <position position="406"/>
    </location>
    <ligand>
        <name>[4Fe-4S] cluster</name>
        <dbReference type="ChEBI" id="CHEBI:49883"/>
    </ligand>
</feature>
<dbReference type="NCBIfam" id="TIGR01134">
    <property type="entry name" value="purF"/>
    <property type="match status" value="1"/>
</dbReference>
<reference evidence="13 14" key="1">
    <citation type="submission" date="2017-09" db="EMBL/GenBank/DDBJ databases">
        <title>Depth-based differentiation of microbial function through sediment-hosted aquifers and enrichment of novel symbionts in the deep terrestrial subsurface.</title>
        <authorList>
            <person name="Probst A.J."/>
            <person name="Ladd B."/>
            <person name="Jarett J.K."/>
            <person name="Geller-Mcgrath D.E."/>
            <person name="Sieber C.M."/>
            <person name="Emerson J.B."/>
            <person name="Anantharaman K."/>
            <person name="Thomas B.C."/>
            <person name="Malmstrom R."/>
            <person name="Stieglmeier M."/>
            <person name="Klingl A."/>
            <person name="Woyke T."/>
            <person name="Ryan C.M."/>
            <person name="Banfield J.F."/>
        </authorList>
    </citation>
    <scope>NUCLEOTIDE SEQUENCE [LARGE SCALE GENOMIC DNA]</scope>
    <source>
        <strain evidence="13">CG11_big_fil_rev_8_21_14_0_20_42_13</strain>
    </source>
</reference>
<dbReference type="HAMAP" id="MF_01931">
    <property type="entry name" value="PurF"/>
    <property type="match status" value="1"/>
</dbReference>